<feature type="region of interest" description="Disordered" evidence="1">
    <location>
        <begin position="67"/>
        <end position="86"/>
    </location>
</feature>
<name>A0A2V3IMC2_9FLOR</name>
<dbReference type="Proteomes" id="UP000247409">
    <property type="component" value="Unassembled WGS sequence"/>
</dbReference>
<gene>
    <name evidence="2" type="ORF">BWQ96_07979</name>
</gene>
<comment type="caution">
    <text evidence="2">The sequence shown here is derived from an EMBL/GenBank/DDBJ whole genome shotgun (WGS) entry which is preliminary data.</text>
</comment>
<dbReference type="AlphaFoldDB" id="A0A2V3IMC2"/>
<evidence type="ECO:0000313" key="3">
    <source>
        <dbReference type="Proteomes" id="UP000247409"/>
    </source>
</evidence>
<feature type="compositionally biased region" description="Polar residues" evidence="1">
    <location>
        <begin position="67"/>
        <end position="81"/>
    </location>
</feature>
<evidence type="ECO:0000313" key="2">
    <source>
        <dbReference type="EMBL" id="PXF42260.1"/>
    </source>
</evidence>
<feature type="region of interest" description="Disordered" evidence="1">
    <location>
        <begin position="162"/>
        <end position="189"/>
    </location>
</feature>
<dbReference type="EMBL" id="NBIV01000169">
    <property type="protein sequence ID" value="PXF42260.1"/>
    <property type="molecule type" value="Genomic_DNA"/>
</dbReference>
<proteinExistence type="predicted"/>
<reference evidence="2 3" key="1">
    <citation type="journal article" date="2018" name="Mol. Biol. Evol.">
        <title>Analysis of the draft genome of the red seaweed Gracilariopsis chorda provides insights into genome size evolution in Rhodophyta.</title>
        <authorList>
            <person name="Lee J."/>
            <person name="Yang E.C."/>
            <person name="Graf L."/>
            <person name="Yang J.H."/>
            <person name="Qiu H."/>
            <person name="Zel Zion U."/>
            <person name="Chan C.X."/>
            <person name="Stephens T.G."/>
            <person name="Weber A.P.M."/>
            <person name="Boo G.H."/>
            <person name="Boo S.M."/>
            <person name="Kim K.M."/>
            <person name="Shin Y."/>
            <person name="Jung M."/>
            <person name="Lee S.J."/>
            <person name="Yim H.S."/>
            <person name="Lee J.H."/>
            <person name="Bhattacharya D."/>
            <person name="Yoon H.S."/>
        </authorList>
    </citation>
    <scope>NUCLEOTIDE SEQUENCE [LARGE SCALE GENOMIC DNA]</scope>
    <source>
        <strain evidence="2 3">SKKU-2015</strain>
        <tissue evidence="2">Whole body</tissue>
    </source>
</reference>
<evidence type="ECO:0000256" key="1">
    <source>
        <dbReference type="SAM" id="MobiDB-lite"/>
    </source>
</evidence>
<sequence>MSDCQPAEIIRKLTIMEHNKEATVHLEPALNTRRALTRRFSPKTFLVPVKVLKKKLGTFVRKLSACSNGSMSNSGSPDSPRSTSVHSVTGVTVLADDMNSFGGAPVFERESNILSVSPSKELSQQVEEALPKDDTTAPIILNDRNSVTTIEPVDEIKGLETEGSVSQKGVDDVPRRVRSKLPSEEEPPYIEPGMVSKVIAKLNSASNVEYRHESSFVKKTSLVHRSLKAACAVTKIGPPAHRFAEPKSCEAALNVLSLTQSSSASEEIETSRICDISSSGRVDRLRRLFQEEDSPSLLQYDMGGSYATRKAANSAVGNSTELKYRAQEPEVSSPRDIFLTLVDQDQLRQRVRQEA</sequence>
<protein>
    <submittedName>
        <fullName evidence="2">Uncharacterized protein</fullName>
    </submittedName>
</protein>
<keyword evidence="3" id="KW-1185">Reference proteome</keyword>
<accession>A0A2V3IMC2</accession>
<organism evidence="2 3">
    <name type="scientific">Gracilariopsis chorda</name>
    <dbReference type="NCBI Taxonomy" id="448386"/>
    <lineage>
        <taxon>Eukaryota</taxon>
        <taxon>Rhodophyta</taxon>
        <taxon>Florideophyceae</taxon>
        <taxon>Rhodymeniophycidae</taxon>
        <taxon>Gracilariales</taxon>
        <taxon>Gracilariaceae</taxon>
        <taxon>Gracilariopsis</taxon>
    </lineage>
</organism>